<evidence type="ECO:0000256" key="2">
    <source>
        <dbReference type="ARBA" id="ARBA00023125"/>
    </source>
</evidence>
<dbReference type="InterPro" id="IPR002577">
    <property type="entry name" value="HTH_HxlR"/>
</dbReference>
<keyword evidence="1" id="KW-0805">Transcription regulation</keyword>
<dbReference type="InterPro" id="IPR036388">
    <property type="entry name" value="WH-like_DNA-bd_sf"/>
</dbReference>
<keyword evidence="7" id="KW-1185">Reference proteome</keyword>
<keyword evidence="3" id="KW-0804">Transcription</keyword>
<evidence type="ECO:0000256" key="4">
    <source>
        <dbReference type="SAM" id="MobiDB-lite"/>
    </source>
</evidence>
<sequence>MLARIGDKWTVLVVELLKSGPMRFNEIRRTVSGISQRMLTLTLRDLERDGLVTRTVYPTIPPRVEYELTKLGRSLYEPISAVAAWVRRNRPSIEAARKVFDDGGTAKPSHRRRPKRVPMLPKRPGVSS</sequence>
<evidence type="ECO:0000256" key="1">
    <source>
        <dbReference type="ARBA" id="ARBA00023015"/>
    </source>
</evidence>
<dbReference type="Pfam" id="PF01638">
    <property type="entry name" value="HxlR"/>
    <property type="match status" value="1"/>
</dbReference>
<evidence type="ECO:0000313" key="6">
    <source>
        <dbReference type="EMBL" id="MFC4307896.1"/>
    </source>
</evidence>
<keyword evidence="2" id="KW-0238">DNA-binding</keyword>
<dbReference type="PANTHER" id="PTHR33204">
    <property type="entry name" value="TRANSCRIPTIONAL REGULATOR, MARR FAMILY"/>
    <property type="match status" value="1"/>
</dbReference>
<evidence type="ECO:0000313" key="7">
    <source>
        <dbReference type="Proteomes" id="UP001595904"/>
    </source>
</evidence>
<comment type="caution">
    <text evidence="6">The sequence shown here is derived from an EMBL/GenBank/DDBJ whole genome shotgun (WGS) entry which is preliminary data.</text>
</comment>
<reference evidence="7" key="1">
    <citation type="journal article" date="2019" name="Int. J. Syst. Evol. Microbiol.">
        <title>The Global Catalogue of Microorganisms (GCM) 10K type strain sequencing project: providing services to taxonomists for standard genome sequencing and annotation.</title>
        <authorList>
            <consortium name="The Broad Institute Genomics Platform"/>
            <consortium name="The Broad Institute Genome Sequencing Center for Infectious Disease"/>
            <person name="Wu L."/>
            <person name="Ma J."/>
        </authorList>
    </citation>
    <scope>NUCLEOTIDE SEQUENCE [LARGE SCALE GENOMIC DNA]</scope>
    <source>
        <strain evidence="7">CGMCC 1.10759</strain>
    </source>
</reference>
<proteinExistence type="predicted"/>
<dbReference type="SUPFAM" id="SSF46785">
    <property type="entry name" value="Winged helix' DNA-binding domain"/>
    <property type="match status" value="1"/>
</dbReference>
<gene>
    <name evidence="6" type="ORF">ACFPN2_02275</name>
</gene>
<evidence type="ECO:0000256" key="3">
    <source>
        <dbReference type="ARBA" id="ARBA00023163"/>
    </source>
</evidence>
<dbReference type="PROSITE" id="PS51118">
    <property type="entry name" value="HTH_HXLR"/>
    <property type="match status" value="1"/>
</dbReference>
<accession>A0ABV8SKK0</accession>
<dbReference type="PANTHER" id="PTHR33204:SF39">
    <property type="entry name" value="TRANSCRIPTIONAL REGULATORY PROTEIN"/>
    <property type="match status" value="1"/>
</dbReference>
<organism evidence="6 7">
    <name type="scientific">Steroidobacter flavus</name>
    <dbReference type="NCBI Taxonomy" id="1842136"/>
    <lineage>
        <taxon>Bacteria</taxon>
        <taxon>Pseudomonadati</taxon>
        <taxon>Pseudomonadota</taxon>
        <taxon>Gammaproteobacteria</taxon>
        <taxon>Steroidobacterales</taxon>
        <taxon>Steroidobacteraceae</taxon>
        <taxon>Steroidobacter</taxon>
    </lineage>
</organism>
<feature type="domain" description="HTH hxlR-type" evidence="5">
    <location>
        <begin position="1"/>
        <end position="94"/>
    </location>
</feature>
<dbReference type="EMBL" id="JBHSDU010000001">
    <property type="protein sequence ID" value="MFC4307896.1"/>
    <property type="molecule type" value="Genomic_DNA"/>
</dbReference>
<feature type="region of interest" description="Disordered" evidence="4">
    <location>
        <begin position="97"/>
        <end position="128"/>
    </location>
</feature>
<dbReference type="RefSeq" id="WP_380595290.1">
    <property type="nucleotide sequence ID" value="NZ_JBHSDU010000001.1"/>
</dbReference>
<dbReference type="Gene3D" id="1.10.10.10">
    <property type="entry name" value="Winged helix-like DNA-binding domain superfamily/Winged helix DNA-binding domain"/>
    <property type="match status" value="1"/>
</dbReference>
<dbReference type="Proteomes" id="UP001595904">
    <property type="component" value="Unassembled WGS sequence"/>
</dbReference>
<protein>
    <submittedName>
        <fullName evidence="6">Winged helix-turn-helix transcriptional regulator</fullName>
    </submittedName>
</protein>
<name>A0ABV8SKK0_9GAMM</name>
<dbReference type="InterPro" id="IPR036390">
    <property type="entry name" value="WH_DNA-bd_sf"/>
</dbReference>
<evidence type="ECO:0000259" key="5">
    <source>
        <dbReference type="PROSITE" id="PS51118"/>
    </source>
</evidence>